<protein>
    <submittedName>
        <fullName evidence="2">DUF742 domain-containing protein</fullName>
    </submittedName>
</protein>
<sequence length="138" mass="14805">MWSWKPGPTHSPGRGCDVTSGSGWANSSLGDVRPYTITRGRTRSKHPLRMTTCLITRPTAHQATPLSHEGEELLLHCSGAPRSVAELAALLHQPVQVMKVLIGDLLDCEALELTNPDGPAADGNVPILEALLDGLRKL</sequence>
<keyword evidence="3" id="KW-1185">Reference proteome</keyword>
<name>A0A3M8XAA9_9ACTN</name>
<evidence type="ECO:0000313" key="3">
    <source>
        <dbReference type="Proteomes" id="UP000275401"/>
    </source>
</evidence>
<dbReference type="Proteomes" id="UP000275401">
    <property type="component" value="Unassembled WGS sequence"/>
</dbReference>
<dbReference type="PANTHER" id="PTHR36221">
    <property type="entry name" value="DUF742 DOMAIN-CONTAINING PROTEIN"/>
    <property type="match status" value="1"/>
</dbReference>
<accession>A0A3M8XAA9</accession>
<evidence type="ECO:0000313" key="2">
    <source>
        <dbReference type="EMBL" id="RNG37363.1"/>
    </source>
</evidence>
<reference evidence="2 3" key="1">
    <citation type="submission" date="2018-11" db="EMBL/GenBank/DDBJ databases">
        <title>The Potential of Streptomyces as Biocontrol Agents against the Tomato grey mould, Botrytis cinerea (Gray mold) Frontiers in Microbiology.</title>
        <authorList>
            <person name="Li D."/>
        </authorList>
    </citation>
    <scope>NUCLEOTIDE SEQUENCE [LARGE SCALE GENOMIC DNA]</scope>
    <source>
        <strain evidence="2 3">NEAU-LD23</strain>
    </source>
</reference>
<feature type="region of interest" description="Disordered" evidence="1">
    <location>
        <begin position="1"/>
        <end position="22"/>
    </location>
</feature>
<dbReference type="AlphaFoldDB" id="A0A3M8XAA9"/>
<proteinExistence type="predicted"/>
<comment type="caution">
    <text evidence="2">The sequence shown here is derived from an EMBL/GenBank/DDBJ whole genome shotgun (WGS) entry which is preliminary data.</text>
</comment>
<dbReference type="EMBL" id="RIBZ01000032">
    <property type="protein sequence ID" value="RNG37363.1"/>
    <property type="molecule type" value="Genomic_DNA"/>
</dbReference>
<gene>
    <name evidence="2" type="ORF">EEJ42_02250</name>
</gene>
<dbReference type="Pfam" id="PF05331">
    <property type="entry name" value="DUF742"/>
    <property type="match status" value="1"/>
</dbReference>
<dbReference type="InterPro" id="IPR007995">
    <property type="entry name" value="DUF742"/>
</dbReference>
<organism evidence="2 3">
    <name type="scientific">Streptomyces botrytidirepellens</name>
    <dbReference type="NCBI Taxonomy" id="2486417"/>
    <lineage>
        <taxon>Bacteria</taxon>
        <taxon>Bacillati</taxon>
        <taxon>Actinomycetota</taxon>
        <taxon>Actinomycetes</taxon>
        <taxon>Kitasatosporales</taxon>
        <taxon>Streptomycetaceae</taxon>
        <taxon>Streptomyces</taxon>
    </lineage>
</organism>
<dbReference type="PANTHER" id="PTHR36221:SF1">
    <property type="entry name" value="DUF742 DOMAIN-CONTAINING PROTEIN"/>
    <property type="match status" value="1"/>
</dbReference>
<evidence type="ECO:0000256" key="1">
    <source>
        <dbReference type="SAM" id="MobiDB-lite"/>
    </source>
</evidence>